<accession>A0A0A9EKU5</accession>
<dbReference type="AlphaFoldDB" id="A0A0A9EKU5"/>
<name>A0A0A9EKU5_ARUDO</name>
<reference evidence="1" key="1">
    <citation type="submission" date="2014-09" db="EMBL/GenBank/DDBJ databases">
        <authorList>
            <person name="Magalhaes I.L.F."/>
            <person name="Oliveira U."/>
            <person name="Santos F.R."/>
            <person name="Vidigal T.H.D.A."/>
            <person name="Brescovit A.D."/>
            <person name="Santos A.J."/>
        </authorList>
    </citation>
    <scope>NUCLEOTIDE SEQUENCE</scope>
    <source>
        <tissue evidence="1">Shoot tissue taken approximately 20 cm above the soil surface</tissue>
    </source>
</reference>
<proteinExistence type="predicted"/>
<sequence>MAGTTLEHAWCRGKEPPLEESVHMMVAMM</sequence>
<dbReference type="EMBL" id="GBRH01197174">
    <property type="protein sequence ID" value="JAE00722.1"/>
    <property type="molecule type" value="Transcribed_RNA"/>
</dbReference>
<organism evidence="1">
    <name type="scientific">Arundo donax</name>
    <name type="common">Giant reed</name>
    <name type="synonym">Donax arundinaceus</name>
    <dbReference type="NCBI Taxonomy" id="35708"/>
    <lineage>
        <taxon>Eukaryota</taxon>
        <taxon>Viridiplantae</taxon>
        <taxon>Streptophyta</taxon>
        <taxon>Embryophyta</taxon>
        <taxon>Tracheophyta</taxon>
        <taxon>Spermatophyta</taxon>
        <taxon>Magnoliopsida</taxon>
        <taxon>Liliopsida</taxon>
        <taxon>Poales</taxon>
        <taxon>Poaceae</taxon>
        <taxon>PACMAD clade</taxon>
        <taxon>Arundinoideae</taxon>
        <taxon>Arundineae</taxon>
        <taxon>Arundo</taxon>
    </lineage>
</organism>
<reference evidence="1" key="2">
    <citation type="journal article" date="2015" name="Data Brief">
        <title>Shoot transcriptome of the giant reed, Arundo donax.</title>
        <authorList>
            <person name="Barrero R.A."/>
            <person name="Guerrero F.D."/>
            <person name="Moolhuijzen P."/>
            <person name="Goolsby J.A."/>
            <person name="Tidwell J."/>
            <person name="Bellgard S.E."/>
            <person name="Bellgard M.I."/>
        </authorList>
    </citation>
    <scope>NUCLEOTIDE SEQUENCE</scope>
    <source>
        <tissue evidence="1">Shoot tissue taken approximately 20 cm above the soil surface</tissue>
    </source>
</reference>
<evidence type="ECO:0000313" key="1">
    <source>
        <dbReference type="EMBL" id="JAE00722.1"/>
    </source>
</evidence>
<protein>
    <submittedName>
        <fullName evidence="1">Uncharacterized protein</fullName>
    </submittedName>
</protein>